<keyword evidence="2" id="KW-0547">Nucleotide-binding</keyword>
<protein>
    <recommendedName>
        <fullName evidence="8">5'-nucleotidase</fullName>
    </recommendedName>
</protein>
<accession>A0A918SJ01</accession>
<proteinExistence type="inferred from homology"/>
<dbReference type="SUPFAM" id="SSF55816">
    <property type="entry name" value="5'-nucleotidase (syn. UDP-sugar hydrolase), C-terminal domain"/>
    <property type="match status" value="1"/>
</dbReference>
<feature type="domain" description="Bacterial repeat" evidence="5">
    <location>
        <begin position="30"/>
        <end position="97"/>
    </location>
</feature>
<evidence type="ECO:0008006" key="8">
    <source>
        <dbReference type="Google" id="ProtNLM"/>
    </source>
</evidence>
<comment type="caution">
    <text evidence="6">The sequence shown here is derived from an EMBL/GenBank/DDBJ whole genome shotgun (WGS) entry which is preliminary data.</text>
</comment>
<dbReference type="Proteomes" id="UP000610456">
    <property type="component" value="Unassembled WGS sequence"/>
</dbReference>
<dbReference type="InterPro" id="IPR044060">
    <property type="entry name" value="Bacterial_rp_domain"/>
</dbReference>
<keyword evidence="1" id="KW-0732">Signal</keyword>
<reference evidence="6" key="2">
    <citation type="submission" date="2020-09" db="EMBL/GenBank/DDBJ databases">
        <authorList>
            <person name="Sun Q."/>
            <person name="Kim S."/>
        </authorList>
    </citation>
    <scope>NUCLEOTIDE SEQUENCE</scope>
    <source>
        <strain evidence="6">KCTC 12719</strain>
    </source>
</reference>
<dbReference type="InterPro" id="IPR006179">
    <property type="entry name" value="5_nucleotidase/apyrase"/>
</dbReference>
<dbReference type="PANTHER" id="PTHR11575:SF24">
    <property type="entry name" value="5'-NUCLEOTIDASE"/>
    <property type="match status" value="1"/>
</dbReference>
<gene>
    <name evidence="6" type="ORF">GCM10007103_28540</name>
</gene>
<comment type="similarity">
    <text evidence="2">Belongs to the 5'-nucleotidase family.</text>
</comment>
<dbReference type="Gene3D" id="3.90.780.10">
    <property type="entry name" value="5'-Nucleotidase, C-terminal domain"/>
    <property type="match status" value="1"/>
</dbReference>
<reference evidence="6" key="1">
    <citation type="journal article" date="2014" name="Int. J. Syst. Evol. Microbiol.">
        <title>Complete genome sequence of Corynebacterium casei LMG S-19264T (=DSM 44701T), isolated from a smear-ripened cheese.</title>
        <authorList>
            <consortium name="US DOE Joint Genome Institute (JGI-PGF)"/>
            <person name="Walter F."/>
            <person name="Albersmeier A."/>
            <person name="Kalinowski J."/>
            <person name="Ruckert C."/>
        </authorList>
    </citation>
    <scope>NUCLEOTIDE SEQUENCE</scope>
    <source>
        <strain evidence="6">KCTC 12719</strain>
    </source>
</reference>
<dbReference type="Pfam" id="PF18998">
    <property type="entry name" value="Flg_new_2"/>
    <property type="match status" value="1"/>
</dbReference>
<dbReference type="GO" id="GO:0016787">
    <property type="term" value="F:hydrolase activity"/>
    <property type="evidence" value="ECO:0007669"/>
    <property type="project" value="UniProtKB-KW"/>
</dbReference>
<keyword evidence="7" id="KW-1185">Reference proteome</keyword>
<dbReference type="InterPro" id="IPR004843">
    <property type="entry name" value="Calcineurin-like_PHP"/>
</dbReference>
<evidence type="ECO:0000313" key="7">
    <source>
        <dbReference type="Proteomes" id="UP000610456"/>
    </source>
</evidence>
<name>A0A918SJ01_9FLAO</name>
<dbReference type="InterPro" id="IPR036907">
    <property type="entry name" value="5'-Nucleotdase_C_sf"/>
</dbReference>
<keyword evidence="2" id="KW-0378">Hydrolase</keyword>
<evidence type="ECO:0000259" key="5">
    <source>
        <dbReference type="Pfam" id="PF18998"/>
    </source>
</evidence>
<sequence length="539" mass="59664">MRYFSIFFALIFLVSCSDDENPVVQQYILTTGVTPEDGGSVSPSKENYVSGEVLELLAEPANGYEFISWEGDLSGNENPVEITMDSEKKVTAVFEKSAAAESIVIYTINDPHGKINNFARIKAIIDAEKENESQVFFVSGGDIFSGNPIVDYHPEKGSPIVDLMGKAGMDVSVIGNHEFDYGQKILNNRMEQASFPFLLANISKENGELNLPDGQITVEKDGFKIAFIGVVETGSPGHKPSTHPKKITGLEFSEGVDAVGAYKHSQEVQDADLVVALTHYGQYGDRQILLKHDFIDLVVGGHNHAVYSERVAGRYMVQSGSDLEYLTKLSLEVRNGEITNYEYELINLDEVHVLDEALQEEITAYNNIPELFVEIGTSLQNHNSAETGCFYTDALRTITGADLVFQNYGGIRAGLDYGKITPFDIYTIDPFGNGLDTFKMTVAELKAFFHSGSAPSLAYSGIEMVNRNGSIDLLDSSGKSLPDDKILTVGLNDYISNVYPQYFETPEKTFEKTTAEYIIDYLKEYQSVIDYKNCERSSR</sequence>
<evidence type="ECO:0000259" key="3">
    <source>
        <dbReference type="Pfam" id="PF00149"/>
    </source>
</evidence>
<dbReference type="EMBL" id="BMXB01000014">
    <property type="protein sequence ID" value="GHA45725.1"/>
    <property type="molecule type" value="Genomic_DNA"/>
</dbReference>
<dbReference type="RefSeq" id="WP_189605460.1">
    <property type="nucleotide sequence ID" value="NZ_BMXB01000014.1"/>
</dbReference>
<dbReference type="InterPro" id="IPR029052">
    <property type="entry name" value="Metallo-depent_PP-like"/>
</dbReference>
<dbReference type="Gene3D" id="3.60.21.10">
    <property type="match status" value="1"/>
</dbReference>
<feature type="domain" description="5'-Nucleotidase C-terminal" evidence="4">
    <location>
        <begin position="381"/>
        <end position="496"/>
    </location>
</feature>
<dbReference type="GO" id="GO:0000166">
    <property type="term" value="F:nucleotide binding"/>
    <property type="evidence" value="ECO:0007669"/>
    <property type="project" value="UniProtKB-KW"/>
</dbReference>
<dbReference type="InterPro" id="IPR008334">
    <property type="entry name" value="5'-Nucleotdase_C"/>
</dbReference>
<evidence type="ECO:0000256" key="2">
    <source>
        <dbReference type="RuleBase" id="RU362119"/>
    </source>
</evidence>
<evidence type="ECO:0000256" key="1">
    <source>
        <dbReference type="ARBA" id="ARBA00022729"/>
    </source>
</evidence>
<evidence type="ECO:0000313" key="6">
    <source>
        <dbReference type="EMBL" id="GHA45725.1"/>
    </source>
</evidence>
<dbReference type="Pfam" id="PF00149">
    <property type="entry name" value="Metallophos"/>
    <property type="match status" value="1"/>
</dbReference>
<dbReference type="SUPFAM" id="SSF56300">
    <property type="entry name" value="Metallo-dependent phosphatases"/>
    <property type="match status" value="1"/>
</dbReference>
<dbReference type="AlphaFoldDB" id="A0A918SJ01"/>
<feature type="domain" description="Calcineurin-like phosphoesterase" evidence="3">
    <location>
        <begin position="105"/>
        <end position="305"/>
    </location>
</feature>
<evidence type="ECO:0000259" key="4">
    <source>
        <dbReference type="Pfam" id="PF02872"/>
    </source>
</evidence>
<dbReference type="PANTHER" id="PTHR11575">
    <property type="entry name" value="5'-NUCLEOTIDASE-RELATED"/>
    <property type="match status" value="1"/>
</dbReference>
<dbReference type="PROSITE" id="PS51257">
    <property type="entry name" value="PROKAR_LIPOPROTEIN"/>
    <property type="match status" value="1"/>
</dbReference>
<dbReference type="PRINTS" id="PR01607">
    <property type="entry name" value="APYRASEFAMLY"/>
</dbReference>
<organism evidence="6 7">
    <name type="scientific">Salinimicrobium marinum</name>
    <dbReference type="NCBI Taxonomy" id="680283"/>
    <lineage>
        <taxon>Bacteria</taxon>
        <taxon>Pseudomonadati</taxon>
        <taxon>Bacteroidota</taxon>
        <taxon>Flavobacteriia</taxon>
        <taxon>Flavobacteriales</taxon>
        <taxon>Flavobacteriaceae</taxon>
        <taxon>Salinimicrobium</taxon>
    </lineage>
</organism>
<dbReference type="GO" id="GO:0009166">
    <property type="term" value="P:nucleotide catabolic process"/>
    <property type="evidence" value="ECO:0007669"/>
    <property type="project" value="InterPro"/>
</dbReference>
<dbReference type="Pfam" id="PF02872">
    <property type="entry name" value="5_nucleotid_C"/>
    <property type="match status" value="1"/>
</dbReference>